<feature type="domain" description="DUF6593" evidence="1">
    <location>
        <begin position="14"/>
        <end position="180"/>
    </location>
</feature>
<dbReference type="InterPro" id="IPR046528">
    <property type="entry name" value="DUF6593"/>
</dbReference>
<dbReference type="Pfam" id="PF20236">
    <property type="entry name" value="DUF6593"/>
    <property type="match status" value="1"/>
</dbReference>
<sequence>MTTSQRLYLSSEIPWNASYMTSEGYIVYKTEPPPSWTEEVKTIKLLRANPPYSESTTTNVSFSTLAEIQYRNVHKAQIQLYDGRDSQPKNVFFRKKGLSFLGPRNRVFMSPIGGEYMWKIGSTSKLFSNDSRRNPVAVFHKAKGGIIRRSRPAYLEISVDKEELMDIIVATFVYMEKLRMERKDIVELVANAVSTLG</sequence>
<gene>
    <name evidence="2" type="ORF">JR316_002919</name>
</gene>
<proteinExistence type="predicted"/>
<evidence type="ECO:0000313" key="2">
    <source>
        <dbReference type="EMBL" id="KAG5170844.1"/>
    </source>
</evidence>
<reference evidence="2" key="1">
    <citation type="submission" date="2021-02" db="EMBL/GenBank/DDBJ databases">
        <title>Psilocybe cubensis genome.</title>
        <authorList>
            <person name="Mckernan K.J."/>
            <person name="Crawford S."/>
            <person name="Trippe A."/>
            <person name="Kane L.T."/>
            <person name="Mclaughlin S."/>
        </authorList>
    </citation>
    <scope>NUCLEOTIDE SEQUENCE [LARGE SCALE GENOMIC DNA]</scope>
    <source>
        <strain evidence="2">MGC-MH-2018</strain>
    </source>
</reference>
<dbReference type="OrthoDB" id="3360976at2759"/>
<name>A0A8H7Y3Z6_PSICU</name>
<organism evidence="2">
    <name type="scientific">Psilocybe cubensis</name>
    <name type="common">Psychedelic mushroom</name>
    <name type="synonym">Stropharia cubensis</name>
    <dbReference type="NCBI Taxonomy" id="181762"/>
    <lineage>
        <taxon>Eukaryota</taxon>
        <taxon>Fungi</taxon>
        <taxon>Dikarya</taxon>
        <taxon>Basidiomycota</taxon>
        <taxon>Agaricomycotina</taxon>
        <taxon>Agaricomycetes</taxon>
        <taxon>Agaricomycetidae</taxon>
        <taxon>Agaricales</taxon>
        <taxon>Agaricineae</taxon>
        <taxon>Strophariaceae</taxon>
        <taxon>Psilocybe</taxon>
    </lineage>
</organism>
<comment type="caution">
    <text evidence="2">The sequence shown here is derived from an EMBL/GenBank/DDBJ whole genome shotgun (WGS) entry which is preliminary data.</text>
</comment>
<protein>
    <recommendedName>
        <fullName evidence="1">DUF6593 domain-containing protein</fullName>
    </recommendedName>
</protein>
<dbReference type="EMBL" id="JAFIQS010000003">
    <property type="protein sequence ID" value="KAG5170844.1"/>
    <property type="molecule type" value="Genomic_DNA"/>
</dbReference>
<accession>A0A8H7Y3Z6</accession>
<dbReference type="AlphaFoldDB" id="A0A8H7Y3Z6"/>
<evidence type="ECO:0000259" key="1">
    <source>
        <dbReference type="Pfam" id="PF20236"/>
    </source>
</evidence>